<dbReference type="CDD" id="cd07389">
    <property type="entry name" value="MPP_PhoD"/>
    <property type="match status" value="1"/>
</dbReference>
<dbReference type="EMBL" id="AP026867">
    <property type="protein sequence ID" value="BDS09519.1"/>
    <property type="molecule type" value="Genomic_DNA"/>
</dbReference>
<dbReference type="Pfam" id="PF09423">
    <property type="entry name" value="PhoD"/>
    <property type="match status" value="1"/>
</dbReference>
<dbReference type="InterPro" id="IPR038607">
    <property type="entry name" value="PhoD-like_sf"/>
</dbReference>
<proteinExistence type="predicted"/>
<feature type="domain" description="PhoD-like phosphatase metallophosphatase" evidence="2">
    <location>
        <begin position="35"/>
        <end position="275"/>
    </location>
</feature>
<dbReference type="PROSITE" id="PS51257">
    <property type="entry name" value="PROKAR_LIPOPROTEIN"/>
    <property type="match status" value="1"/>
</dbReference>
<feature type="chain" id="PRO_5037916795" evidence="1">
    <location>
        <begin position="19"/>
        <end position="348"/>
    </location>
</feature>
<keyword evidence="1" id="KW-0732">Signal</keyword>
<dbReference type="KEGG" id="aup:AsAng_0002200"/>
<dbReference type="SUPFAM" id="SSF56300">
    <property type="entry name" value="Metallo-dependent phosphatases"/>
    <property type="match status" value="1"/>
</dbReference>
<evidence type="ECO:0000313" key="3">
    <source>
        <dbReference type="EMBL" id="BDS09519.1"/>
    </source>
</evidence>
<sequence length="348" mass="40536">MKQLFLFFTLSMMFSACLTSHQPSSTLAEETFCIAFGSCSNQKKEQPILHLVADRNPNVFIYLGDNIYGDTRDMNELQQKYDRLAAKPEFQRLKKSCQILATWDDHDYGENDAGRYYPFKEASKEIFLNFWEEPKSSERWQHKGIYHAVMLENAPLKIQVILLDTRSFRDNLTERKKEKKNAYKNDYQPTLSADSTFLGAAQWAWLENQLKQTADLRIIASSNQFAHEYNGWESWTNVPHEQKRMLQLIQKTQANGVVFISGDVHWGELSKYDNPYTYPIYDITSSGLTQSWHKTEPNKNRIGFPIRKNNFGCIEIKKDKATQLTFKIINKQNSTVVQHQIDLSELAF</sequence>
<dbReference type="Proteomes" id="UP001060919">
    <property type="component" value="Chromosome"/>
</dbReference>
<evidence type="ECO:0000256" key="1">
    <source>
        <dbReference type="SAM" id="SignalP"/>
    </source>
</evidence>
<evidence type="ECO:0000259" key="2">
    <source>
        <dbReference type="Pfam" id="PF09423"/>
    </source>
</evidence>
<dbReference type="InterPro" id="IPR029052">
    <property type="entry name" value="Metallo-depent_PP-like"/>
</dbReference>
<organism evidence="3 4">
    <name type="scientific">Aureispira anguillae</name>
    <dbReference type="NCBI Taxonomy" id="2864201"/>
    <lineage>
        <taxon>Bacteria</taxon>
        <taxon>Pseudomonadati</taxon>
        <taxon>Bacteroidota</taxon>
        <taxon>Saprospiria</taxon>
        <taxon>Saprospirales</taxon>
        <taxon>Saprospiraceae</taxon>
        <taxon>Aureispira</taxon>
    </lineage>
</organism>
<dbReference type="RefSeq" id="WP_264790902.1">
    <property type="nucleotide sequence ID" value="NZ_AP026867.1"/>
</dbReference>
<gene>
    <name evidence="3" type="ORF">AsAng_0002200</name>
</gene>
<dbReference type="PANTHER" id="PTHR33987">
    <property type="entry name" value="CALCINEURIN-LIKE METALLO-PHOSPHOESTERASE SUPERFAMILY PROTEIN"/>
    <property type="match status" value="1"/>
</dbReference>
<keyword evidence="4" id="KW-1185">Reference proteome</keyword>
<accession>A0A915VMQ4</accession>
<evidence type="ECO:0000313" key="4">
    <source>
        <dbReference type="Proteomes" id="UP001060919"/>
    </source>
</evidence>
<name>A0A915VMQ4_9BACT</name>
<feature type="signal peptide" evidence="1">
    <location>
        <begin position="1"/>
        <end position="18"/>
    </location>
</feature>
<protein>
    <submittedName>
        <fullName evidence="3">Alkaline phosphatase family protein</fullName>
    </submittedName>
</protein>
<reference evidence="3" key="1">
    <citation type="submission" date="2022-09" db="EMBL/GenBank/DDBJ databases">
        <title>Aureispira anguillicida sp. nov., isolated from Leptocephalus of Japanese eel Anguilla japonica.</title>
        <authorList>
            <person name="Yuasa K."/>
            <person name="Mekata T."/>
            <person name="Ikunari K."/>
        </authorList>
    </citation>
    <scope>NUCLEOTIDE SEQUENCE</scope>
    <source>
        <strain evidence="3">EL160426</strain>
    </source>
</reference>
<dbReference type="PANTHER" id="PTHR33987:SF1">
    <property type="entry name" value="CALCINEURIN-LIKE METALLO-PHOSPHOESTERASE SUPERFAMILY PROTEIN"/>
    <property type="match status" value="1"/>
</dbReference>
<dbReference type="InterPro" id="IPR018946">
    <property type="entry name" value="PhoD-like_MPP"/>
</dbReference>
<dbReference type="AlphaFoldDB" id="A0A915VMQ4"/>
<dbReference type="Gene3D" id="3.60.21.70">
    <property type="entry name" value="PhoD-like phosphatase"/>
    <property type="match status" value="1"/>
</dbReference>